<reference evidence="5" key="2">
    <citation type="submission" date="2020-10" db="EMBL/GenBank/DDBJ databases">
        <title>Clinical and molecular characterization of Acinetobacter seifertii in Taiwan.</title>
        <authorList>
            <person name="Li L.-H."/>
            <person name="Yang Y.-S."/>
            <person name="Sun J.-R."/>
            <person name="Huang T.-W."/>
            <person name="Huang W.-C."/>
            <person name="Wang Y.-C."/>
            <person name="Kuo T.-H."/>
            <person name="Kuo S.-C."/>
            <person name="Chen T.-L."/>
        </authorList>
    </citation>
    <scope>NUCLEOTIDE SEQUENCE [LARGE SCALE GENOMIC DNA]</scope>
    <source>
        <strain evidence="5">AS42</strain>
        <strain evidence="3 6">AS72</strain>
        <plasmid evidence="5">pAS42-2</plasmid>
        <plasmid evidence="3 6">pAS72-1</plasmid>
    </source>
</reference>
<evidence type="ECO:0000313" key="2">
    <source>
        <dbReference type="EMBL" id="QNX07409.1"/>
    </source>
</evidence>
<evidence type="ECO:0000256" key="1">
    <source>
        <dbReference type="SAM" id="Phobius"/>
    </source>
</evidence>
<geneLocation type="plasmid" evidence="4 5">
    <name>pAS42-2</name>
</geneLocation>
<organism evidence="4 5">
    <name type="scientific">Acinetobacter seifertii</name>
    <dbReference type="NCBI Taxonomy" id="1530123"/>
    <lineage>
        <taxon>Bacteria</taxon>
        <taxon>Pseudomonadati</taxon>
        <taxon>Pseudomonadota</taxon>
        <taxon>Gammaproteobacteria</taxon>
        <taxon>Moraxellales</taxon>
        <taxon>Moraxellaceae</taxon>
        <taxon>Acinetobacter</taxon>
        <taxon>Acinetobacter calcoaceticus/baumannii complex</taxon>
    </lineage>
</organism>
<proteinExistence type="predicted"/>
<keyword evidence="1" id="KW-1133">Transmembrane helix</keyword>
<keyword evidence="4" id="KW-0614">Plasmid</keyword>
<keyword evidence="1" id="KW-0472">Membrane</keyword>
<dbReference type="EMBL" id="CP061562">
    <property type="protein sequence ID" value="QNX07409.1"/>
    <property type="molecule type" value="Genomic_DNA"/>
</dbReference>
<evidence type="ECO:0000313" key="5">
    <source>
        <dbReference type="Proteomes" id="UP000516672"/>
    </source>
</evidence>
<evidence type="ECO:0000313" key="4">
    <source>
        <dbReference type="EMBL" id="QOD75345.1"/>
    </source>
</evidence>
<geneLocation type="plasmid" evidence="3 6">
    <name>pAS72-1</name>
</geneLocation>
<dbReference type="Proteomes" id="UP000516745">
    <property type="component" value="Plasmid pAS72-1"/>
</dbReference>
<dbReference type="Proteomes" id="UP000516672">
    <property type="component" value="Plasmid pAS42-2"/>
</dbReference>
<dbReference type="EMBL" id="CP061566">
    <property type="protein sequence ID" value="QNX10458.1"/>
    <property type="molecule type" value="Genomic_DNA"/>
</dbReference>
<dbReference type="RefSeq" id="WP_151685375.1">
    <property type="nucleotide sequence ID" value="NZ_BKEE01000037.1"/>
</dbReference>
<reference evidence="5 6" key="1">
    <citation type="submission" date="2020-09" db="EMBL/GenBank/DDBJ databases">
        <authorList>
            <person name="Chen F.-J."/>
            <person name="Lee Y.-T."/>
        </authorList>
    </citation>
    <scope>NUCLEOTIDE SEQUENCE [LARGE SCALE GENOMIC DNA]</scope>
    <source>
        <strain evidence="4 5">AS42</strain>
        <strain evidence="3 6">AS72</strain>
        <strain evidence="2 7">AS73</strain>
        <plasmid evidence="4 5">pAS42-2</plasmid>
        <plasmid evidence="3 6">pAS72-1</plasmid>
        <plasmid evidence="2 7">pAS73-1</plasmid>
    </source>
</reference>
<accession>A0A7H2T6E3</accession>
<geneLocation type="plasmid" evidence="2 7">
    <name>pAS73-1</name>
</geneLocation>
<evidence type="ECO:0000313" key="3">
    <source>
        <dbReference type="EMBL" id="QNX10458.1"/>
    </source>
</evidence>
<evidence type="ECO:0000313" key="7">
    <source>
        <dbReference type="Proteomes" id="UP000516862"/>
    </source>
</evidence>
<name>A0A7H2T6E3_9GAMM</name>
<reference evidence="4" key="3">
    <citation type="submission" date="2021-03" db="EMBL/GenBank/DDBJ databases">
        <title>Clinical and molecular characterization of Acinetobacter seifertii in Taiwan.</title>
        <authorList>
            <person name="Li L.-H."/>
            <person name="Yang Y.-S."/>
            <person name="Sun J.-R."/>
            <person name="Huang T.-W."/>
            <person name="Huang W.-C."/>
            <person name="Wang Y.-C."/>
            <person name="Kuo T.-H."/>
            <person name="Kuo S.-C."/>
            <person name="Chen T.-L."/>
        </authorList>
    </citation>
    <scope>NUCLEOTIDE SEQUENCE</scope>
    <source>
        <strain evidence="4">AS42</strain>
        <strain evidence="2 7">AS73</strain>
        <plasmid evidence="4">pAS42-2</plasmid>
        <plasmid evidence="2 7">pAS73-1</plasmid>
    </source>
</reference>
<evidence type="ECO:0000313" key="6">
    <source>
        <dbReference type="Proteomes" id="UP000516745"/>
    </source>
</evidence>
<sequence length="195" mass="22700">MDKVKAKKIILRTLIGVVTLLVVVSAIQFYLSYRSNTNFEAVEEAFDKKFPRTIDSYPDLKVEAESYTTPYDLMIANDWRVESVYGPFRMKEEASIGVLDCQIRVGDIKNFKKDGFSLLEQEIGDDQYFRIKDLSHVFKGIPSINKQFSNFYKDNKLSYAEYCSLNMMLMVFFDHRSTAQHQQNIQELKDNLKAN</sequence>
<protein>
    <submittedName>
        <fullName evidence="4">Uncharacterized protein</fullName>
    </submittedName>
</protein>
<feature type="transmembrane region" description="Helical" evidence="1">
    <location>
        <begin position="9"/>
        <end position="31"/>
    </location>
</feature>
<dbReference type="AlphaFoldDB" id="A0A7H2T6E3"/>
<dbReference type="Proteomes" id="UP000516862">
    <property type="component" value="Plasmid pAS73-1"/>
</dbReference>
<dbReference type="EMBL" id="CP061830">
    <property type="protein sequence ID" value="QOD75345.1"/>
    <property type="molecule type" value="Genomic_DNA"/>
</dbReference>
<gene>
    <name evidence="4" type="ORF">IC779_20880</name>
    <name evidence="3" type="ORF">IC795_18615</name>
    <name evidence="2" type="ORF">IC796_19820</name>
</gene>
<keyword evidence="1" id="KW-0812">Transmembrane</keyword>